<name>A0A2U3KC29_9FIRM</name>
<reference evidence="2" key="1">
    <citation type="submission" date="2018-02" db="EMBL/GenBank/DDBJ databases">
        <authorList>
            <person name="Hausmann B."/>
        </authorList>
    </citation>
    <scope>NUCLEOTIDE SEQUENCE [LARGE SCALE GENOMIC DNA]</scope>
    <source>
        <strain evidence="2">Peat soil MAG SbF1</strain>
    </source>
</reference>
<gene>
    <name evidence="1" type="ORF">SBF1_1750003</name>
</gene>
<evidence type="ECO:0000313" key="2">
    <source>
        <dbReference type="Proteomes" id="UP000238916"/>
    </source>
</evidence>
<evidence type="ECO:0000313" key="1">
    <source>
        <dbReference type="EMBL" id="SPF37178.1"/>
    </source>
</evidence>
<dbReference type="EMBL" id="OMOF01000085">
    <property type="protein sequence ID" value="SPF37178.1"/>
    <property type="molecule type" value="Genomic_DNA"/>
</dbReference>
<sequence length="131" mass="14984">MVPLSSMDDYLELLDLIDNDHSTRTHHTPLPAFARLLTYRNNISLGFPFPYVFFISQPNFDTILYLVGDIVKSIVRTGKYKFLAHSLLACSVRVQGSTCPWPVARIIRLKRRTGNKRAETKVKILSCVFII</sequence>
<organism evidence="1 2">
    <name type="scientific">Candidatus Desulfosporosinus infrequens</name>
    <dbReference type="NCBI Taxonomy" id="2043169"/>
    <lineage>
        <taxon>Bacteria</taxon>
        <taxon>Bacillati</taxon>
        <taxon>Bacillota</taxon>
        <taxon>Clostridia</taxon>
        <taxon>Eubacteriales</taxon>
        <taxon>Desulfitobacteriaceae</taxon>
        <taxon>Desulfosporosinus</taxon>
    </lineage>
</organism>
<dbReference type="AlphaFoldDB" id="A0A2U3KC29"/>
<protein>
    <submittedName>
        <fullName evidence="1">Uncharacterized protein</fullName>
    </submittedName>
</protein>
<accession>A0A2U3KC29</accession>
<dbReference type="Proteomes" id="UP000238916">
    <property type="component" value="Unassembled WGS sequence"/>
</dbReference>
<proteinExistence type="predicted"/>